<dbReference type="EMBL" id="OZ035824">
    <property type="protein sequence ID" value="CAL1592590.1"/>
    <property type="molecule type" value="Genomic_DNA"/>
</dbReference>
<gene>
    <name evidence="2" type="ORF">KC01_LOCUS21822</name>
</gene>
<keyword evidence="3" id="KW-1185">Reference proteome</keyword>
<reference evidence="2 3" key="1">
    <citation type="submission" date="2024-04" db="EMBL/GenBank/DDBJ databases">
        <authorList>
            <person name="Waldvogel A.-M."/>
            <person name="Schoenle A."/>
        </authorList>
    </citation>
    <scope>NUCLEOTIDE SEQUENCE [LARGE SCALE GENOMIC DNA]</scope>
</reference>
<dbReference type="Proteomes" id="UP001497482">
    <property type="component" value="Chromosome 2"/>
</dbReference>
<evidence type="ECO:0000313" key="2">
    <source>
        <dbReference type="EMBL" id="CAL1592590.1"/>
    </source>
</evidence>
<name>A0AAV2KX27_KNICA</name>
<dbReference type="AlphaFoldDB" id="A0AAV2KX27"/>
<organism evidence="2 3">
    <name type="scientific">Knipowitschia caucasica</name>
    <name type="common">Caucasian dwarf goby</name>
    <name type="synonym">Pomatoschistus caucasicus</name>
    <dbReference type="NCBI Taxonomy" id="637954"/>
    <lineage>
        <taxon>Eukaryota</taxon>
        <taxon>Metazoa</taxon>
        <taxon>Chordata</taxon>
        <taxon>Craniata</taxon>
        <taxon>Vertebrata</taxon>
        <taxon>Euteleostomi</taxon>
        <taxon>Actinopterygii</taxon>
        <taxon>Neopterygii</taxon>
        <taxon>Teleostei</taxon>
        <taxon>Neoteleostei</taxon>
        <taxon>Acanthomorphata</taxon>
        <taxon>Gobiaria</taxon>
        <taxon>Gobiiformes</taxon>
        <taxon>Gobioidei</taxon>
        <taxon>Gobiidae</taxon>
        <taxon>Gobiinae</taxon>
        <taxon>Knipowitschia</taxon>
    </lineage>
</organism>
<evidence type="ECO:0000313" key="3">
    <source>
        <dbReference type="Proteomes" id="UP001497482"/>
    </source>
</evidence>
<sequence length="68" mass="7321">MGGFAATLCPVLRLSPHPLMPRRAALICHIDHAPLRFTTPSQIDPAPSDGPHPLRLTAPPQIDHTPSD</sequence>
<evidence type="ECO:0000256" key="1">
    <source>
        <dbReference type="SAM" id="MobiDB-lite"/>
    </source>
</evidence>
<proteinExistence type="predicted"/>
<feature type="region of interest" description="Disordered" evidence="1">
    <location>
        <begin position="38"/>
        <end position="68"/>
    </location>
</feature>
<protein>
    <submittedName>
        <fullName evidence="2">Uncharacterized protein</fullName>
    </submittedName>
</protein>
<accession>A0AAV2KX27</accession>